<gene>
    <name evidence="2" type="primary">larB</name>
    <name evidence="2" type="ORF">RDV89_13490</name>
</gene>
<dbReference type="Proteomes" id="UP001268542">
    <property type="component" value="Unassembled WGS sequence"/>
</dbReference>
<dbReference type="Gene3D" id="3.40.50.1970">
    <property type="match status" value="1"/>
</dbReference>
<dbReference type="NCBIfam" id="NF033503">
    <property type="entry name" value="LarB"/>
    <property type="match status" value="1"/>
</dbReference>
<name>A0ABU3PZ94_9ACTN</name>
<organism evidence="2 3">
    <name type="scientific">Nocardioides imazamoxiresistens</name>
    <dbReference type="NCBI Taxonomy" id="3231893"/>
    <lineage>
        <taxon>Bacteria</taxon>
        <taxon>Bacillati</taxon>
        <taxon>Actinomycetota</taxon>
        <taxon>Actinomycetes</taxon>
        <taxon>Propionibacteriales</taxon>
        <taxon>Nocardioidaceae</taxon>
        <taxon>Nocardioides</taxon>
    </lineage>
</organism>
<dbReference type="RefSeq" id="WP_315733571.1">
    <property type="nucleotide sequence ID" value="NZ_JAVYII010000005.1"/>
</dbReference>
<comment type="caution">
    <text evidence="2">The sequence shown here is derived from an EMBL/GenBank/DDBJ whole genome shotgun (WGS) entry which is preliminary data.</text>
</comment>
<evidence type="ECO:0000313" key="3">
    <source>
        <dbReference type="Proteomes" id="UP001268542"/>
    </source>
</evidence>
<dbReference type="Pfam" id="PF00731">
    <property type="entry name" value="AIRC"/>
    <property type="match status" value="1"/>
</dbReference>
<sequence length="238" mass="23956">MSATVPAGSSGYEDLGYARVDTHRQARQGVPEVVYGPGKRPEQVVGIVRTLLEANTGPVLVTRIDAEAAATVLAAVPDGAYDASARVCTWRPAPTDRGTRVAVVTAGTSDGPVADEVVAVASAIGLEVIDVRDVGVAAIHRLLDTLPLIETADVVVAVAGMEGALASVLGGLVAAPVVAVPTSTGYGAALDGMTALLAMTTSCAAGLTVVNIDGGFSAAMAAHRIATSYARRAARETP</sequence>
<dbReference type="EMBL" id="JAVYII010000005">
    <property type="protein sequence ID" value="MDT9594090.1"/>
    <property type="molecule type" value="Genomic_DNA"/>
</dbReference>
<evidence type="ECO:0000259" key="1">
    <source>
        <dbReference type="SMART" id="SM01001"/>
    </source>
</evidence>
<dbReference type="InterPro" id="IPR039476">
    <property type="entry name" value="P2CMN_synthase_LarB"/>
</dbReference>
<dbReference type="SMART" id="SM01001">
    <property type="entry name" value="AIRC"/>
    <property type="match status" value="1"/>
</dbReference>
<feature type="domain" description="PurE" evidence="1">
    <location>
        <begin position="99"/>
        <end position="231"/>
    </location>
</feature>
<accession>A0ABU3PZ94</accession>
<dbReference type="SUPFAM" id="SSF52255">
    <property type="entry name" value="N5-CAIR mutase (phosphoribosylaminoimidazole carboxylase, PurE)"/>
    <property type="match status" value="1"/>
</dbReference>
<proteinExistence type="predicted"/>
<evidence type="ECO:0000313" key="2">
    <source>
        <dbReference type="EMBL" id="MDT9594090.1"/>
    </source>
</evidence>
<keyword evidence="3" id="KW-1185">Reference proteome</keyword>
<dbReference type="PANTHER" id="PTHR43064">
    <property type="entry name" value="PHOSPHORIBOSYLAMINOIMIDAZOLE CARBOXYLASE-RELATED"/>
    <property type="match status" value="1"/>
</dbReference>
<dbReference type="PANTHER" id="PTHR43064:SF1">
    <property type="entry name" value="SLL1489 PROTEIN"/>
    <property type="match status" value="1"/>
</dbReference>
<dbReference type="InterPro" id="IPR000031">
    <property type="entry name" value="PurE_dom"/>
</dbReference>
<reference evidence="2 3" key="1">
    <citation type="submission" date="2023-08" db="EMBL/GenBank/DDBJ databases">
        <title>Nocardioides seae sp. nov., a bacterium isolated from a soil.</title>
        <authorList>
            <person name="Wang X."/>
        </authorList>
    </citation>
    <scope>NUCLEOTIDE SEQUENCE [LARGE SCALE GENOMIC DNA]</scope>
    <source>
        <strain evidence="2 3">YZH12</strain>
    </source>
</reference>
<protein>
    <submittedName>
        <fullName evidence="2">Nickel pincer cofactor biosynthesis protein LarB</fullName>
    </submittedName>
</protein>